<dbReference type="Proteomes" id="UP001153148">
    <property type="component" value="Unassembled WGS sequence"/>
</dbReference>
<dbReference type="SUPFAM" id="SSF158694">
    <property type="entry name" value="UraD-Like"/>
    <property type="match status" value="1"/>
</dbReference>
<dbReference type="Pfam" id="PF09349">
    <property type="entry name" value="OHCU_decarbox"/>
    <property type="match status" value="1"/>
</dbReference>
<evidence type="ECO:0000313" key="8">
    <source>
        <dbReference type="EMBL" id="CAG2064500.1"/>
    </source>
</evidence>
<sequence length="130" mass="15235">AAGLHKLTPEDKRDIDQLNKRYKEKFGFPFVICARENKANAILLGLKRRLDNSKESELEEGIQEVKKIFLIYMWSIEQSSWLEIQRSLVRPPALPDFSVKRWVWNKIKLGLMTTNESLREWKSSDSGIEN</sequence>
<evidence type="ECO:0000256" key="3">
    <source>
        <dbReference type="ARBA" id="ARBA00012257"/>
    </source>
</evidence>
<organism evidence="8 9">
    <name type="scientific">Timema podura</name>
    <name type="common">Walking stick</name>
    <dbReference type="NCBI Taxonomy" id="61482"/>
    <lineage>
        <taxon>Eukaryota</taxon>
        <taxon>Metazoa</taxon>
        <taxon>Ecdysozoa</taxon>
        <taxon>Arthropoda</taxon>
        <taxon>Hexapoda</taxon>
        <taxon>Insecta</taxon>
        <taxon>Pterygota</taxon>
        <taxon>Neoptera</taxon>
        <taxon>Polyneoptera</taxon>
        <taxon>Phasmatodea</taxon>
        <taxon>Timematodea</taxon>
        <taxon>Timematoidea</taxon>
        <taxon>Timematidae</taxon>
        <taxon>Timema</taxon>
    </lineage>
</organism>
<dbReference type="PANTHER" id="PTHR43466:SF1">
    <property type="entry name" value="2-OXO-4-HYDROXY-4-CARBOXY-5-UREIDOIMIDAZOLINE DECARBOXYLASE-RELATED"/>
    <property type="match status" value="1"/>
</dbReference>
<feature type="domain" description="Oxo-4-hydroxy-4-carboxy-5-ureidoimidazoline decarboxylase" evidence="7">
    <location>
        <begin position="2"/>
        <end position="69"/>
    </location>
</feature>
<name>A0ABN7PCW1_TIMPD</name>
<evidence type="ECO:0000256" key="2">
    <source>
        <dbReference type="ARBA" id="ARBA00004754"/>
    </source>
</evidence>
<comment type="pathway">
    <text evidence="2">Purine metabolism; urate degradation; (S)-allantoin from urate: step 3/3.</text>
</comment>
<evidence type="ECO:0000256" key="5">
    <source>
        <dbReference type="ARBA" id="ARBA00022793"/>
    </source>
</evidence>
<comment type="caution">
    <text evidence="8">The sequence shown here is derived from an EMBL/GenBank/DDBJ whole genome shotgun (WGS) entry which is preliminary data.</text>
</comment>
<dbReference type="Gene3D" id="1.10.3330.10">
    <property type="entry name" value="Oxo-4-hydroxy-4-carboxy-5-ureidoimidazoline decarboxylase"/>
    <property type="match status" value="1"/>
</dbReference>
<protein>
    <recommendedName>
        <fullName evidence="3">2-oxo-4-hydroxy-4-carboxy-5-ureidoimidazoline decarboxylase</fullName>
        <ecNumber evidence="3">4.1.1.97</ecNumber>
    </recommendedName>
</protein>
<evidence type="ECO:0000256" key="4">
    <source>
        <dbReference type="ARBA" id="ARBA00022631"/>
    </source>
</evidence>
<proteinExistence type="predicted"/>
<accession>A0ABN7PCW1</accession>
<evidence type="ECO:0000256" key="1">
    <source>
        <dbReference type="ARBA" id="ARBA00001163"/>
    </source>
</evidence>
<keyword evidence="6" id="KW-0456">Lyase</keyword>
<evidence type="ECO:0000256" key="6">
    <source>
        <dbReference type="ARBA" id="ARBA00023239"/>
    </source>
</evidence>
<gene>
    <name evidence="8" type="ORF">TPAB3V08_LOCUS11446</name>
</gene>
<keyword evidence="9" id="KW-1185">Reference proteome</keyword>
<feature type="non-terminal residue" evidence="8">
    <location>
        <position position="1"/>
    </location>
</feature>
<evidence type="ECO:0000313" key="9">
    <source>
        <dbReference type="Proteomes" id="UP001153148"/>
    </source>
</evidence>
<keyword evidence="5" id="KW-0210">Decarboxylase</keyword>
<dbReference type="InterPro" id="IPR036778">
    <property type="entry name" value="OHCU_decarboxylase_sf"/>
</dbReference>
<dbReference type="PANTHER" id="PTHR43466">
    <property type="entry name" value="2-OXO-4-HYDROXY-4-CARBOXY-5-UREIDOIMIDAZOLINE DECARBOXYLASE-RELATED"/>
    <property type="match status" value="1"/>
</dbReference>
<keyword evidence="4" id="KW-0659">Purine metabolism</keyword>
<dbReference type="EMBL" id="CAJPIN010034581">
    <property type="protein sequence ID" value="CAG2064500.1"/>
    <property type="molecule type" value="Genomic_DNA"/>
</dbReference>
<dbReference type="InterPro" id="IPR018020">
    <property type="entry name" value="OHCU_decarboxylase"/>
</dbReference>
<reference evidence="8" key="1">
    <citation type="submission" date="2021-03" db="EMBL/GenBank/DDBJ databases">
        <authorList>
            <person name="Tran Van P."/>
        </authorList>
    </citation>
    <scope>NUCLEOTIDE SEQUENCE</scope>
</reference>
<evidence type="ECO:0000259" key="7">
    <source>
        <dbReference type="Pfam" id="PF09349"/>
    </source>
</evidence>
<comment type="catalytic activity">
    <reaction evidence="1">
        <text>5-hydroxy-2-oxo-4-ureido-2,5-dihydro-1H-imidazole-5-carboxylate + H(+) = (S)-allantoin + CO2</text>
        <dbReference type="Rhea" id="RHEA:26301"/>
        <dbReference type="ChEBI" id="CHEBI:15378"/>
        <dbReference type="ChEBI" id="CHEBI:15678"/>
        <dbReference type="ChEBI" id="CHEBI:16526"/>
        <dbReference type="ChEBI" id="CHEBI:58639"/>
        <dbReference type="EC" id="4.1.1.97"/>
    </reaction>
</comment>
<dbReference type="EC" id="4.1.1.97" evidence="3"/>